<dbReference type="EMBL" id="CP002371">
    <property type="protein sequence ID" value="ADR52165.1"/>
    <property type="molecule type" value="Genomic_DNA"/>
</dbReference>
<dbReference type="KEGG" id="lso:CKC_02070"/>
<evidence type="ECO:0000313" key="1">
    <source>
        <dbReference type="EMBL" id="ADR52165.1"/>
    </source>
</evidence>
<evidence type="ECO:0000313" key="2">
    <source>
        <dbReference type="Proteomes" id="UP000007038"/>
    </source>
</evidence>
<reference evidence="1 2" key="3">
    <citation type="journal article" date="2011" name="PLoS ONE">
        <title>The Complete Genome Sequence of 'Candidatus Liberibacter solanacearum', the Bacterium Associated with Potato Zebra Chip Disease.</title>
        <authorList>
            <person name="Lin H."/>
            <person name="Lou B."/>
            <person name="Glynn J.M."/>
            <person name="Doddapaneni H."/>
            <person name="Civerolo E.L."/>
            <person name="Chen C."/>
            <person name="Duan Y."/>
            <person name="Zhou L."/>
            <person name="Vahling C.M."/>
        </authorList>
    </citation>
    <scope>NUCLEOTIDE SEQUENCE [LARGE SCALE GENOMIC DNA]</scope>
    <source>
        <strain evidence="1 2">CLso-ZC1</strain>
    </source>
</reference>
<organism evidence="1 2">
    <name type="scientific">Liberibacter solanacearum (strain CLso-ZC1)</name>
    <dbReference type="NCBI Taxonomy" id="658172"/>
    <lineage>
        <taxon>Bacteria</taxon>
        <taxon>Pseudomonadati</taxon>
        <taxon>Pseudomonadota</taxon>
        <taxon>Alphaproteobacteria</taxon>
        <taxon>Hyphomicrobiales</taxon>
        <taxon>Rhizobiaceae</taxon>
        <taxon>Liberibacter</taxon>
    </lineage>
</organism>
<reference evidence="2" key="1">
    <citation type="submission" date="2010-11" db="EMBL/GenBank/DDBJ databases">
        <title>Complete genome sequence of Candidatus Liberibacter solanacearum CLso-ZC1.</title>
        <authorList>
            <person name="Lin H."/>
            <person name="Doddapaneni H.V."/>
            <person name="Lou B."/>
            <person name="Civerolo E.L."/>
            <person name="Chen C."/>
            <person name="Duan Y."/>
            <person name="Zhou L."/>
            <person name="Glynn J."/>
        </authorList>
    </citation>
    <scope>NUCLEOTIDE SEQUENCE [LARGE SCALE GENOMIC DNA]</scope>
    <source>
        <strain evidence="2">CLso-ZC1</strain>
    </source>
</reference>
<proteinExistence type="predicted"/>
<dbReference type="AlphaFoldDB" id="E4UCS5"/>
<dbReference type="HOGENOM" id="CLU_2770901_0_0_5"/>
<protein>
    <submittedName>
        <fullName evidence="1">Uncharacterized protein</fullName>
    </submittedName>
</protein>
<accession>E4UCS5</accession>
<name>E4UCS5_LIBSC</name>
<reference key="2">
    <citation type="submission" date="2010-11" db="EMBL/GenBank/DDBJ databases">
        <authorList>
            <person name="Lin H."/>
            <person name="Doddapaneni H.V."/>
            <person name="Lou B."/>
            <person name="Civerolo E.L."/>
            <person name="Chen C."/>
            <person name="Duan Y."/>
            <person name="Zhou L."/>
            <person name="Glynn J."/>
        </authorList>
    </citation>
    <scope>NUCLEOTIDE SEQUENCE</scope>
    <source>
        <strain>CLso-ZC1</strain>
    </source>
</reference>
<sequence length="69" mass="7729">MIIAIISPLKIVFSLHSSLFLQVQDSDCNSISSVLLVVCDFYFFACVYSIQKRDVVIIESLQSINISVD</sequence>
<gene>
    <name evidence="1" type="ordered locus">CKC_02070</name>
</gene>
<dbReference type="Proteomes" id="UP000007038">
    <property type="component" value="Chromosome"/>
</dbReference>